<proteinExistence type="predicted"/>
<dbReference type="Proteomes" id="UP000033977">
    <property type="component" value="Unassembled WGS sequence"/>
</dbReference>
<dbReference type="AlphaFoldDB" id="A0A0G1IF15"/>
<feature type="transmembrane region" description="Helical" evidence="1">
    <location>
        <begin position="6"/>
        <end position="25"/>
    </location>
</feature>
<reference evidence="2 3" key="1">
    <citation type="journal article" date="2015" name="Nature">
        <title>rRNA introns, odd ribosomes, and small enigmatic genomes across a large radiation of phyla.</title>
        <authorList>
            <person name="Brown C.T."/>
            <person name="Hug L.A."/>
            <person name="Thomas B.C."/>
            <person name="Sharon I."/>
            <person name="Castelle C.J."/>
            <person name="Singh A."/>
            <person name="Wilkins M.J."/>
            <person name="Williams K.H."/>
            <person name="Banfield J.F."/>
        </authorList>
    </citation>
    <scope>NUCLEOTIDE SEQUENCE [LARGE SCALE GENOMIC DNA]</scope>
</reference>
<sequence length="246" mass="27695">MIGKAVILGGGLLLILIIAWVFFWIPYLRVVNMKIEGYADASNVKIALADYLSSLNKFFLPRNNFFLLNIDNIEQILKEKGFDLPEVNKQIPNALLIRFISTPSLFIFCQDKSTCFYVNAAGVLGGRAPRFSESPLPELAVSGQNSAKIGDQILSEPQTQFLGKFLVSLKNLNIAPFQIDVFGNKDVKIFTKEGWYILTSSDLSADSVSKDLQLLLSQKIADYRPRLEYIDLRFPDKAFYKLKAIN</sequence>
<evidence type="ECO:0000313" key="3">
    <source>
        <dbReference type="Proteomes" id="UP000033977"/>
    </source>
</evidence>
<gene>
    <name evidence="2" type="ORF">UW49_C0004G0018</name>
</gene>
<name>A0A0G1IF15_9BACT</name>
<dbReference type="EMBL" id="LCIN01000004">
    <property type="protein sequence ID" value="KKT57403.1"/>
    <property type="molecule type" value="Genomic_DNA"/>
</dbReference>
<keyword evidence="1" id="KW-0812">Transmembrane</keyword>
<evidence type="ECO:0000313" key="2">
    <source>
        <dbReference type="EMBL" id="KKT57403.1"/>
    </source>
</evidence>
<keyword evidence="1" id="KW-1133">Transmembrane helix</keyword>
<evidence type="ECO:0008006" key="4">
    <source>
        <dbReference type="Google" id="ProtNLM"/>
    </source>
</evidence>
<organism evidence="2 3">
    <name type="scientific">Candidatus Giovannonibacteria bacterium GW2011_GWB1_44_23</name>
    <dbReference type="NCBI Taxonomy" id="1618652"/>
    <lineage>
        <taxon>Bacteria</taxon>
        <taxon>Candidatus Giovannoniibacteriota</taxon>
    </lineage>
</organism>
<accession>A0A0G1IF15</accession>
<keyword evidence="1" id="KW-0472">Membrane</keyword>
<protein>
    <recommendedName>
        <fullName evidence="4">POTRA domain-containing protein</fullName>
    </recommendedName>
</protein>
<dbReference type="PATRIC" id="fig|1618652.3.peg.294"/>
<evidence type="ECO:0000256" key="1">
    <source>
        <dbReference type="SAM" id="Phobius"/>
    </source>
</evidence>
<comment type="caution">
    <text evidence="2">The sequence shown here is derived from an EMBL/GenBank/DDBJ whole genome shotgun (WGS) entry which is preliminary data.</text>
</comment>